<dbReference type="Pfam" id="PF05192">
    <property type="entry name" value="MutS_III"/>
    <property type="match status" value="1"/>
</dbReference>
<dbReference type="SMART" id="SM00533">
    <property type="entry name" value="MUTSd"/>
    <property type="match status" value="1"/>
</dbReference>
<dbReference type="Pfam" id="PF00488">
    <property type="entry name" value="MutS_V"/>
    <property type="match status" value="1"/>
</dbReference>
<accession>A0A5C3M674</accession>
<dbReference type="SMART" id="SM00534">
    <property type="entry name" value="MUTSac"/>
    <property type="match status" value="1"/>
</dbReference>
<keyword evidence="2" id="KW-0547">Nucleotide-binding</keyword>
<dbReference type="Gene3D" id="3.40.50.300">
    <property type="entry name" value="P-loop containing nucleotide triphosphate hydrolases"/>
    <property type="match status" value="1"/>
</dbReference>
<keyword evidence="9" id="KW-1185">Reference proteome</keyword>
<dbReference type="InterPro" id="IPR007696">
    <property type="entry name" value="DNA_mismatch_repair_MutS_core"/>
</dbReference>
<dbReference type="InterPro" id="IPR045076">
    <property type="entry name" value="MutS"/>
</dbReference>
<evidence type="ECO:0000256" key="4">
    <source>
        <dbReference type="ARBA" id="ARBA00023125"/>
    </source>
</evidence>
<gene>
    <name evidence="8" type="ORF">BDQ12DRAFT_697478</name>
</gene>
<keyword evidence="3" id="KW-0067">ATP-binding</keyword>
<proteinExistence type="inferred from homology"/>
<evidence type="ECO:0000256" key="3">
    <source>
        <dbReference type="ARBA" id="ARBA00022840"/>
    </source>
</evidence>
<dbReference type="SUPFAM" id="SSF48334">
    <property type="entry name" value="DNA repair protein MutS, domain III"/>
    <property type="match status" value="1"/>
</dbReference>
<keyword evidence="4" id="KW-0238">DNA-binding</keyword>
<evidence type="ECO:0000313" key="8">
    <source>
        <dbReference type="EMBL" id="TFK40842.1"/>
    </source>
</evidence>
<dbReference type="GO" id="GO:0051026">
    <property type="term" value="P:chiasma assembly"/>
    <property type="evidence" value="ECO:0007669"/>
    <property type="project" value="TreeGrafter"/>
</dbReference>
<feature type="region of interest" description="Disordered" evidence="5">
    <location>
        <begin position="1"/>
        <end position="52"/>
    </location>
</feature>
<dbReference type="Proteomes" id="UP000308652">
    <property type="component" value="Unassembled WGS sequence"/>
</dbReference>
<dbReference type="InterPro" id="IPR000432">
    <property type="entry name" value="DNA_mismatch_repair_MutS_C"/>
</dbReference>
<feature type="domain" description="DNA mismatch repair protein MutS core" evidence="6">
    <location>
        <begin position="286"/>
        <end position="610"/>
    </location>
</feature>
<feature type="domain" description="DNA mismatch repair proteins mutS family" evidence="7">
    <location>
        <begin position="644"/>
        <end position="844"/>
    </location>
</feature>
<evidence type="ECO:0000313" key="9">
    <source>
        <dbReference type="Proteomes" id="UP000308652"/>
    </source>
</evidence>
<name>A0A5C3M674_9AGAR</name>
<dbReference type="SUPFAM" id="SSF52540">
    <property type="entry name" value="P-loop containing nucleoside triphosphate hydrolases"/>
    <property type="match status" value="1"/>
</dbReference>
<dbReference type="OrthoDB" id="29596at2759"/>
<dbReference type="PANTHER" id="PTHR11361:SF20">
    <property type="entry name" value="MUTS PROTEIN HOMOLOG 5"/>
    <property type="match status" value="1"/>
</dbReference>
<dbReference type="PANTHER" id="PTHR11361">
    <property type="entry name" value="DNA MISMATCH REPAIR PROTEIN MUTS FAMILY MEMBER"/>
    <property type="match status" value="1"/>
</dbReference>
<sequence>MSAPLKRKRGRKAPTPVPEDEDNSDSSRFNKKKVRWEAKSGVTTDDSESSESEETLKTCLATWCSHGRVGSAYYDPVKYIIYVLEDTHETPHFDLTKMLLEQANPDIVLTSSNADDEYMDTLRDYMEAAGGVFQIRPHKEFTASKGRDRMLSLSRLSDLPLDESDIPHSSDIDSNVSKNAYEFAQKRRAVTGDPTTKRWNASIRLANFASVASSSFCLASVGALLDHLVRERALIDFDEDGVDSIEVRDIEPLALDQVMHINTDALLSLQIFENESHASVHSDKTKEGLSLFGTLNNTKTTLGRSLLRTWLLRPSLSLPVINARHNAVACFMRAENLVPANAMHSHLKGIKNVPRILSVLRTGRAKVSDWQGLVKFAFHATMLRDSLTELHQASDVEVVKKLIAALDVTTFKEVGSRVNEIIDWEESTNAGRVCVRPHIDEDLDNRKHVYHGIDSVLSKVAEQISQTVPSKFASSLNVVYFPQLGYLICVPMLKEWQSEVGIQTIDGWTFQFSSDAHVYFKSQEMHDMDTHIGDLHSTIVDREIEIVQELLEEILPADEAMGDACDVCAELDCLLSFAEASRTYDYRRPTMVGDNIINIYQGRHPLQEQVVDIFVPNDACIVGGAGIDSPILISDGDGESRPCHSILLCTGANACGKSVYLKQACVALIHFIPAESATLGIVDKIFTRISTRESVSKVQSAFMIDLNQVSLALRNCTSRSLILLDEFGKGTLSTGSRGPQCPKVLVATHFHDVFNPDLLDPEATPIAFRHMQVMFTAGNGIVLEIEDTLSATGSVSTRRVGPGEKITYLYRIAEGLFLDSHAAKCAEIFGIPLRIAERARYVSHLLSTHELGRLLDEEMADEERTDLEDAEGVCRRFLSWDLNAASHDEISASLDMQRLQEDK</sequence>
<dbReference type="GO" id="GO:0140664">
    <property type="term" value="F:ATP-dependent DNA damage sensor activity"/>
    <property type="evidence" value="ECO:0007669"/>
    <property type="project" value="InterPro"/>
</dbReference>
<protein>
    <submittedName>
        <fullName evidence="8">DNA mismatch repair protein MutS</fullName>
    </submittedName>
</protein>
<dbReference type="InterPro" id="IPR011184">
    <property type="entry name" value="DNA_mismatch_repair_Msh2"/>
</dbReference>
<dbReference type="Gene3D" id="1.10.1420.10">
    <property type="match status" value="1"/>
</dbReference>
<reference evidence="8 9" key="1">
    <citation type="journal article" date="2019" name="Nat. Ecol. Evol.">
        <title>Megaphylogeny resolves global patterns of mushroom evolution.</title>
        <authorList>
            <person name="Varga T."/>
            <person name="Krizsan K."/>
            <person name="Foldi C."/>
            <person name="Dima B."/>
            <person name="Sanchez-Garcia M."/>
            <person name="Sanchez-Ramirez S."/>
            <person name="Szollosi G.J."/>
            <person name="Szarkandi J.G."/>
            <person name="Papp V."/>
            <person name="Albert L."/>
            <person name="Andreopoulos W."/>
            <person name="Angelini C."/>
            <person name="Antonin V."/>
            <person name="Barry K.W."/>
            <person name="Bougher N.L."/>
            <person name="Buchanan P."/>
            <person name="Buyck B."/>
            <person name="Bense V."/>
            <person name="Catcheside P."/>
            <person name="Chovatia M."/>
            <person name="Cooper J."/>
            <person name="Damon W."/>
            <person name="Desjardin D."/>
            <person name="Finy P."/>
            <person name="Geml J."/>
            <person name="Haridas S."/>
            <person name="Hughes K."/>
            <person name="Justo A."/>
            <person name="Karasinski D."/>
            <person name="Kautmanova I."/>
            <person name="Kiss B."/>
            <person name="Kocsube S."/>
            <person name="Kotiranta H."/>
            <person name="LaButti K.M."/>
            <person name="Lechner B.E."/>
            <person name="Liimatainen K."/>
            <person name="Lipzen A."/>
            <person name="Lukacs Z."/>
            <person name="Mihaltcheva S."/>
            <person name="Morgado L.N."/>
            <person name="Niskanen T."/>
            <person name="Noordeloos M.E."/>
            <person name="Ohm R.A."/>
            <person name="Ortiz-Santana B."/>
            <person name="Ovrebo C."/>
            <person name="Racz N."/>
            <person name="Riley R."/>
            <person name="Savchenko A."/>
            <person name="Shiryaev A."/>
            <person name="Soop K."/>
            <person name="Spirin V."/>
            <person name="Szebenyi C."/>
            <person name="Tomsovsky M."/>
            <person name="Tulloss R.E."/>
            <person name="Uehling J."/>
            <person name="Grigoriev I.V."/>
            <person name="Vagvolgyi C."/>
            <person name="Papp T."/>
            <person name="Martin F.M."/>
            <person name="Miettinen O."/>
            <person name="Hibbett D.S."/>
            <person name="Nagy L.G."/>
        </authorList>
    </citation>
    <scope>NUCLEOTIDE SEQUENCE [LARGE SCALE GENOMIC DNA]</scope>
    <source>
        <strain evidence="8 9">CBS 166.37</strain>
    </source>
</reference>
<dbReference type="GO" id="GO:0030983">
    <property type="term" value="F:mismatched DNA binding"/>
    <property type="evidence" value="ECO:0007669"/>
    <property type="project" value="InterPro"/>
</dbReference>
<dbReference type="InterPro" id="IPR027417">
    <property type="entry name" value="P-loop_NTPase"/>
</dbReference>
<feature type="compositionally biased region" description="Basic residues" evidence="5">
    <location>
        <begin position="1"/>
        <end position="12"/>
    </location>
</feature>
<dbReference type="GO" id="GO:0005524">
    <property type="term" value="F:ATP binding"/>
    <property type="evidence" value="ECO:0007669"/>
    <property type="project" value="UniProtKB-KW"/>
</dbReference>
<dbReference type="InterPro" id="IPR036187">
    <property type="entry name" value="DNA_mismatch_repair_MutS_sf"/>
</dbReference>
<evidence type="ECO:0000256" key="1">
    <source>
        <dbReference type="ARBA" id="ARBA00006271"/>
    </source>
</evidence>
<comment type="similarity">
    <text evidence="1">Belongs to the DNA mismatch repair MutS family.</text>
</comment>
<dbReference type="STRING" id="68775.A0A5C3M674"/>
<dbReference type="GO" id="GO:0005634">
    <property type="term" value="C:nucleus"/>
    <property type="evidence" value="ECO:0007669"/>
    <property type="project" value="TreeGrafter"/>
</dbReference>
<organism evidence="8 9">
    <name type="scientific">Crucibulum laeve</name>
    <dbReference type="NCBI Taxonomy" id="68775"/>
    <lineage>
        <taxon>Eukaryota</taxon>
        <taxon>Fungi</taxon>
        <taxon>Dikarya</taxon>
        <taxon>Basidiomycota</taxon>
        <taxon>Agaricomycotina</taxon>
        <taxon>Agaricomycetes</taxon>
        <taxon>Agaricomycetidae</taxon>
        <taxon>Agaricales</taxon>
        <taxon>Agaricineae</taxon>
        <taxon>Nidulariaceae</taxon>
        <taxon>Crucibulum</taxon>
    </lineage>
</organism>
<dbReference type="EMBL" id="ML213596">
    <property type="protein sequence ID" value="TFK40842.1"/>
    <property type="molecule type" value="Genomic_DNA"/>
</dbReference>
<dbReference type="GO" id="GO:0006298">
    <property type="term" value="P:mismatch repair"/>
    <property type="evidence" value="ECO:0007669"/>
    <property type="project" value="InterPro"/>
</dbReference>
<evidence type="ECO:0000256" key="5">
    <source>
        <dbReference type="SAM" id="MobiDB-lite"/>
    </source>
</evidence>
<dbReference type="AlphaFoldDB" id="A0A5C3M674"/>
<evidence type="ECO:0000259" key="6">
    <source>
        <dbReference type="SMART" id="SM00533"/>
    </source>
</evidence>
<evidence type="ECO:0000256" key="2">
    <source>
        <dbReference type="ARBA" id="ARBA00022741"/>
    </source>
</evidence>
<dbReference type="PIRSF" id="PIRSF005813">
    <property type="entry name" value="MSH2"/>
    <property type="match status" value="1"/>
</dbReference>
<evidence type="ECO:0000259" key="7">
    <source>
        <dbReference type="SMART" id="SM00534"/>
    </source>
</evidence>